<dbReference type="HOGENOM" id="CLU_2366503_0_0_6"/>
<proteinExistence type="predicted"/>
<protein>
    <submittedName>
        <fullName evidence="1">Uncharacterized protein</fullName>
    </submittedName>
</protein>
<dbReference type="AlphaFoldDB" id="N8ZUQ3"/>
<dbReference type="EMBL" id="APPO01000011">
    <property type="protein sequence ID" value="ENV37494.1"/>
    <property type="molecule type" value="Genomic_DNA"/>
</dbReference>
<keyword evidence="2" id="KW-1185">Reference proteome</keyword>
<comment type="caution">
    <text evidence="1">The sequence shown here is derived from an EMBL/GenBank/DDBJ whole genome shotgun (WGS) entry which is preliminary data.</text>
</comment>
<sequence>MPNNQFSVSEINSFDLQGKNAALMMFVNQIIHSNPNLAASILISIKEISDQQNPVIQKLFVLDYFETPEVASEAISVVLQGFNDELNKLIDLTIQRMEG</sequence>
<organism evidence="1 2">
    <name type="scientific">Acinetobacter venetianus (strain ATCC 31012 / DSM 23050 / BCRC 14357 / CCUG 45561 / CIP 110063 / KCTC 2702 / LMG 19082 / RAG-1)</name>
    <dbReference type="NCBI Taxonomy" id="1191460"/>
    <lineage>
        <taxon>Bacteria</taxon>
        <taxon>Pseudomonadati</taxon>
        <taxon>Pseudomonadota</taxon>
        <taxon>Gammaproteobacteria</taxon>
        <taxon>Moraxellales</taxon>
        <taxon>Moraxellaceae</taxon>
        <taxon>Acinetobacter</taxon>
    </lineage>
</organism>
<dbReference type="eggNOG" id="ENOG5031I5C">
    <property type="taxonomic scope" value="Bacteria"/>
</dbReference>
<dbReference type="PATRIC" id="fig|1191460.12.peg.1602"/>
<name>N8ZUQ3_ACIVR</name>
<evidence type="ECO:0000313" key="2">
    <source>
        <dbReference type="Proteomes" id="UP000018445"/>
    </source>
</evidence>
<dbReference type="GeneID" id="58194497"/>
<evidence type="ECO:0000313" key="1">
    <source>
        <dbReference type="EMBL" id="ENV37494.1"/>
    </source>
</evidence>
<dbReference type="Proteomes" id="UP000018445">
    <property type="component" value="Unassembled WGS sequence"/>
</dbReference>
<dbReference type="RefSeq" id="WP_004878959.1">
    <property type="nucleotide sequence ID" value="NZ_AKIQ01000062.1"/>
</dbReference>
<reference evidence="1 2" key="1">
    <citation type="submission" date="2013-02" db="EMBL/GenBank/DDBJ databases">
        <title>The Genome Sequence of Acinetobacter venetianus CIP 110063.</title>
        <authorList>
            <consortium name="The Broad Institute Genome Sequencing Platform"/>
            <consortium name="The Broad Institute Genome Sequencing Center for Infectious Disease"/>
            <person name="Cerqueira G."/>
            <person name="Feldgarden M."/>
            <person name="Courvalin P."/>
            <person name="Perichon B."/>
            <person name="Grillot-Courvalin C."/>
            <person name="Clermont D."/>
            <person name="Rocha E."/>
            <person name="Yoon E.-J."/>
            <person name="Nemec A."/>
            <person name="Walker B."/>
            <person name="Young S.K."/>
            <person name="Zeng Q."/>
            <person name="Gargeya S."/>
            <person name="Fitzgerald M."/>
            <person name="Haas B."/>
            <person name="Abouelleil A."/>
            <person name="Alvarado L."/>
            <person name="Arachchi H.M."/>
            <person name="Berlin A.M."/>
            <person name="Chapman S.B."/>
            <person name="Dewar J."/>
            <person name="Goldberg J."/>
            <person name="Griggs A."/>
            <person name="Gujja S."/>
            <person name="Hansen M."/>
            <person name="Howarth C."/>
            <person name="Imamovic A."/>
            <person name="Larimer J."/>
            <person name="McCowan C."/>
            <person name="Murphy C."/>
            <person name="Neiman D."/>
            <person name="Pearson M."/>
            <person name="Priest M."/>
            <person name="Roberts A."/>
            <person name="Saif S."/>
            <person name="Shea T."/>
            <person name="Sisk P."/>
            <person name="Sykes S."/>
            <person name="Wortman J."/>
            <person name="Nusbaum C."/>
            <person name="Birren B."/>
        </authorList>
    </citation>
    <scope>NUCLEOTIDE SEQUENCE [LARGE SCALE GENOMIC DNA]</scope>
    <source>
        <strain evidence="2">ATCC 31012 / DSM 23050 / BCRC 14357 / CCUG 45561 / CIP 110063 / KCTC 2702 / LMG 19082 / RAG-1</strain>
    </source>
</reference>
<gene>
    <name evidence="1" type="ORF">F959_01617</name>
</gene>
<accession>N8ZUQ3</accession>